<name>A0AC61MQJ9_9FIRM</name>
<proteinExistence type="predicted"/>
<sequence>MNDNFILILTIAILVLVLLFGKILMKSKGFTIDLKVRAFFYKNATKQFKHMMNMITTLANVETILIISIPILFYLISEKMLDKATAIILSVFFSVGISQILKFLFRVSRPTKSQEFKYIGYSFPSGHSTVGMAYYLTLAYILAGGLDGYTEIVFIGLILGILIGFSRLVLGVHWFTDVTVGLILGLLCSWWVIKIYSTGYYINWLFN</sequence>
<gene>
    <name evidence="1" type="ORF">JFY71_11510</name>
</gene>
<accession>A0AC61MQJ9</accession>
<protein>
    <submittedName>
        <fullName evidence="1">Phosphatase PAP2 family protein</fullName>
    </submittedName>
</protein>
<organism evidence="1 2">
    <name type="scientific">Miniphocaeibacter halophilus</name>
    <dbReference type="NCBI Taxonomy" id="2931922"/>
    <lineage>
        <taxon>Bacteria</taxon>
        <taxon>Bacillati</taxon>
        <taxon>Bacillota</taxon>
        <taxon>Tissierellia</taxon>
        <taxon>Tissierellales</taxon>
        <taxon>Peptoniphilaceae</taxon>
        <taxon>Miniphocaeibacter</taxon>
    </lineage>
</organism>
<evidence type="ECO:0000313" key="2">
    <source>
        <dbReference type="Proteomes" id="UP000595814"/>
    </source>
</evidence>
<keyword evidence="2" id="KW-1185">Reference proteome</keyword>
<dbReference type="Proteomes" id="UP000595814">
    <property type="component" value="Chromosome"/>
</dbReference>
<reference evidence="1 2" key="1">
    <citation type="journal article" date="2022" name="Int. J. Syst. Evol. Microbiol.">
        <title>Miniphocaeibacter halophilus sp. nov., an ammonium-tolerant acetate-producing bacterium isolated from a biogas system.</title>
        <authorList>
            <person name="Schnurer A."/>
            <person name="Singh A."/>
            <person name="Bi S."/>
            <person name="Qiao W."/>
            <person name="Westerholm M."/>
        </authorList>
    </citation>
    <scope>NUCLEOTIDE SEQUENCE [LARGE SCALE GENOMIC DNA]</scope>
    <source>
        <strain evidence="1 2">AMB_01</strain>
    </source>
</reference>
<dbReference type="EMBL" id="CP066744">
    <property type="protein sequence ID" value="QQK07882.1"/>
    <property type="molecule type" value="Genomic_DNA"/>
</dbReference>
<evidence type="ECO:0000313" key="1">
    <source>
        <dbReference type="EMBL" id="QQK07882.1"/>
    </source>
</evidence>